<dbReference type="EMBL" id="JARJLG010000022">
    <property type="protein sequence ID" value="KAJ7771157.1"/>
    <property type="molecule type" value="Genomic_DNA"/>
</dbReference>
<evidence type="ECO:0000313" key="3">
    <source>
        <dbReference type="Proteomes" id="UP001215280"/>
    </source>
</evidence>
<feature type="chain" id="PRO_5042290904" description="Biotrophy-associated secreted protein 2" evidence="1">
    <location>
        <begin position="20"/>
        <end position="247"/>
    </location>
</feature>
<comment type="caution">
    <text evidence="2">The sequence shown here is derived from an EMBL/GenBank/DDBJ whole genome shotgun (WGS) entry which is preliminary data.</text>
</comment>
<evidence type="ECO:0008006" key="4">
    <source>
        <dbReference type="Google" id="ProtNLM"/>
    </source>
</evidence>
<organism evidence="2 3">
    <name type="scientific">Mycena maculata</name>
    <dbReference type="NCBI Taxonomy" id="230809"/>
    <lineage>
        <taxon>Eukaryota</taxon>
        <taxon>Fungi</taxon>
        <taxon>Dikarya</taxon>
        <taxon>Basidiomycota</taxon>
        <taxon>Agaricomycotina</taxon>
        <taxon>Agaricomycetes</taxon>
        <taxon>Agaricomycetidae</taxon>
        <taxon>Agaricales</taxon>
        <taxon>Marasmiineae</taxon>
        <taxon>Mycenaceae</taxon>
        <taxon>Mycena</taxon>
    </lineage>
</organism>
<reference evidence="2" key="1">
    <citation type="submission" date="2023-03" db="EMBL/GenBank/DDBJ databases">
        <title>Massive genome expansion in bonnet fungi (Mycena s.s.) driven by repeated elements and novel gene families across ecological guilds.</title>
        <authorList>
            <consortium name="Lawrence Berkeley National Laboratory"/>
            <person name="Harder C.B."/>
            <person name="Miyauchi S."/>
            <person name="Viragh M."/>
            <person name="Kuo A."/>
            <person name="Thoen E."/>
            <person name="Andreopoulos B."/>
            <person name="Lu D."/>
            <person name="Skrede I."/>
            <person name="Drula E."/>
            <person name="Henrissat B."/>
            <person name="Morin E."/>
            <person name="Kohler A."/>
            <person name="Barry K."/>
            <person name="LaButti K."/>
            <person name="Morin E."/>
            <person name="Salamov A."/>
            <person name="Lipzen A."/>
            <person name="Mereny Z."/>
            <person name="Hegedus B."/>
            <person name="Baldrian P."/>
            <person name="Stursova M."/>
            <person name="Weitz H."/>
            <person name="Taylor A."/>
            <person name="Grigoriev I.V."/>
            <person name="Nagy L.G."/>
            <person name="Martin F."/>
            <person name="Kauserud H."/>
        </authorList>
    </citation>
    <scope>NUCLEOTIDE SEQUENCE</scope>
    <source>
        <strain evidence="2">CBHHK188m</strain>
    </source>
</reference>
<sequence length="247" mass="24380">MKFSATLVALSLIAMRVQAHELPSRFANQRRGTQFVTGPCTTDSDCQQGCCAFLTGKCAGPDVAQTNGDGGCGFGNASPNCNVAAALGLTGCIAGAAPPDTTDAGVQAAAAFTANLDGLSFTPSTSPSTNNAAAPVAAAPPAAAPVSSVSQSSKLTVFEACTADSDCQQGCCAFLTGKCAGPDVAQTNGDGGCGHSNTSPNCDVASALKLNACVAGAATPNPTDPEVQAAAAFVSQLDNLPFTPARR</sequence>
<dbReference type="Proteomes" id="UP001215280">
    <property type="component" value="Unassembled WGS sequence"/>
</dbReference>
<evidence type="ECO:0000256" key="1">
    <source>
        <dbReference type="SAM" id="SignalP"/>
    </source>
</evidence>
<keyword evidence="3" id="KW-1185">Reference proteome</keyword>
<name>A0AAD7JV82_9AGAR</name>
<evidence type="ECO:0000313" key="2">
    <source>
        <dbReference type="EMBL" id="KAJ7771157.1"/>
    </source>
</evidence>
<gene>
    <name evidence="2" type="ORF">DFH07DRAFT_243014</name>
</gene>
<dbReference type="AlphaFoldDB" id="A0AAD7JV82"/>
<keyword evidence="1" id="KW-0732">Signal</keyword>
<feature type="signal peptide" evidence="1">
    <location>
        <begin position="1"/>
        <end position="19"/>
    </location>
</feature>
<proteinExistence type="predicted"/>
<accession>A0AAD7JV82</accession>
<protein>
    <recommendedName>
        <fullName evidence="4">Biotrophy-associated secreted protein 2</fullName>
    </recommendedName>
</protein>